<gene>
    <name evidence="1" type="ORF">PARMNEM_LOCUS1123</name>
</gene>
<evidence type="ECO:0000313" key="2">
    <source>
        <dbReference type="Proteomes" id="UP001314205"/>
    </source>
</evidence>
<keyword evidence="2" id="KW-1185">Reference proteome</keyword>
<dbReference type="Gene3D" id="2.20.25.240">
    <property type="match status" value="2"/>
</dbReference>
<name>A0AAV1K816_9NEOP</name>
<proteinExistence type="predicted"/>
<reference evidence="1 2" key="1">
    <citation type="submission" date="2023-11" db="EMBL/GenBank/DDBJ databases">
        <authorList>
            <person name="Hedman E."/>
            <person name="Englund M."/>
            <person name="Stromberg M."/>
            <person name="Nyberg Akerstrom W."/>
            <person name="Nylinder S."/>
            <person name="Jareborg N."/>
            <person name="Kallberg Y."/>
            <person name="Kronander E."/>
        </authorList>
    </citation>
    <scope>NUCLEOTIDE SEQUENCE [LARGE SCALE GENOMIC DNA]</scope>
</reference>
<sequence>MLNGYTYSKHSRSSNYYCSKKAHGCRAKVKLDHFGMIASESPCHNHDPPKVSTRHWVCSTKFRDCKARLKMDEDGNIISLFNEHCHPRRKFARTVTGDLVRV</sequence>
<dbReference type="EMBL" id="CAVLGL010000002">
    <property type="protein sequence ID" value="CAK1579143.1"/>
    <property type="molecule type" value="Genomic_DNA"/>
</dbReference>
<evidence type="ECO:0000313" key="1">
    <source>
        <dbReference type="EMBL" id="CAK1579143.1"/>
    </source>
</evidence>
<evidence type="ECO:0008006" key="3">
    <source>
        <dbReference type="Google" id="ProtNLM"/>
    </source>
</evidence>
<comment type="caution">
    <text evidence="1">The sequence shown here is derived from an EMBL/GenBank/DDBJ whole genome shotgun (WGS) entry which is preliminary data.</text>
</comment>
<dbReference type="AlphaFoldDB" id="A0AAV1K816"/>
<dbReference type="Proteomes" id="UP001314205">
    <property type="component" value="Unassembled WGS sequence"/>
</dbReference>
<protein>
    <recommendedName>
        <fullName evidence="3">Modifier of mdg4</fullName>
    </recommendedName>
</protein>
<organism evidence="1 2">
    <name type="scientific">Parnassius mnemosyne</name>
    <name type="common">clouded apollo</name>
    <dbReference type="NCBI Taxonomy" id="213953"/>
    <lineage>
        <taxon>Eukaryota</taxon>
        <taxon>Metazoa</taxon>
        <taxon>Ecdysozoa</taxon>
        <taxon>Arthropoda</taxon>
        <taxon>Hexapoda</taxon>
        <taxon>Insecta</taxon>
        <taxon>Pterygota</taxon>
        <taxon>Neoptera</taxon>
        <taxon>Endopterygota</taxon>
        <taxon>Lepidoptera</taxon>
        <taxon>Glossata</taxon>
        <taxon>Ditrysia</taxon>
        <taxon>Papilionoidea</taxon>
        <taxon>Papilionidae</taxon>
        <taxon>Parnassiinae</taxon>
        <taxon>Parnassini</taxon>
        <taxon>Parnassius</taxon>
        <taxon>Driopa</taxon>
    </lineage>
</organism>
<accession>A0AAV1K816</accession>